<gene>
    <name evidence="8" type="ORF">CFOL_v3_29953</name>
</gene>
<name>A0A1Q3D2J3_CEPFO</name>
<accession>A0A1Q3D2J3</accession>
<dbReference type="InterPro" id="IPR005828">
    <property type="entry name" value="MFS_sugar_transport-like"/>
</dbReference>
<evidence type="ECO:0000256" key="1">
    <source>
        <dbReference type="ARBA" id="ARBA00004141"/>
    </source>
</evidence>
<dbReference type="PANTHER" id="PTHR48020:SF49">
    <property type="entry name" value="SUGAR TRANSPORTER"/>
    <property type="match status" value="1"/>
</dbReference>
<dbReference type="SUPFAM" id="SSF103473">
    <property type="entry name" value="MFS general substrate transporter"/>
    <property type="match status" value="1"/>
</dbReference>
<keyword evidence="3 6" id="KW-0812">Transmembrane</keyword>
<reference evidence="9" key="1">
    <citation type="submission" date="2016-04" db="EMBL/GenBank/DDBJ databases">
        <title>Cephalotus genome sequencing.</title>
        <authorList>
            <person name="Fukushima K."/>
            <person name="Hasebe M."/>
            <person name="Fang X."/>
        </authorList>
    </citation>
    <scope>NUCLEOTIDE SEQUENCE [LARGE SCALE GENOMIC DNA]</scope>
    <source>
        <strain evidence="9">cv. St1</strain>
    </source>
</reference>
<dbReference type="PROSITE" id="PS50850">
    <property type="entry name" value="MFS"/>
    <property type="match status" value="1"/>
</dbReference>
<dbReference type="InterPro" id="IPR050814">
    <property type="entry name" value="Myo-inositol_Transporter"/>
</dbReference>
<comment type="caution">
    <text evidence="8">The sequence shown here is derived from an EMBL/GenBank/DDBJ whole genome shotgun (WGS) entry which is preliminary data.</text>
</comment>
<evidence type="ECO:0000256" key="5">
    <source>
        <dbReference type="ARBA" id="ARBA00023136"/>
    </source>
</evidence>
<dbReference type="Proteomes" id="UP000187406">
    <property type="component" value="Unassembled WGS sequence"/>
</dbReference>
<dbReference type="PANTHER" id="PTHR48020">
    <property type="entry name" value="PROTON MYO-INOSITOL COTRANSPORTER"/>
    <property type="match status" value="1"/>
</dbReference>
<evidence type="ECO:0000256" key="6">
    <source>
        <dbReference type="SAM" id="Phobius"/>
    </source>
</evidence>
<dbReference type="InParanoid" id="A0A1Q3D2J3"/>
<evidence type="ECO:0000313" key="8">
    <source>
        <dbReference type="EMBL" id="GAV86523.1"/>
    </source>
</evidence>
<dbReference type="EMBL" id="BDDD01003939">
    <property type="protein sequence ID" value="GAV86523.1"/>
    <property type="molecule type" value="Genomic_DNA"/>
</dbReference>
<dbReference type="InterPro" id="IPR036259">
    <property type="entry name" value="MFS_trans_sf"/>
</dbReference>
<feature type="domain" description="Major facilitator superfamily (MFS) profile" evidence="7">
    <location>
        <begin position="1"/>
        <end position="70"/>
    </location>
</feature>
<proteinExistence type="predicted"/>
<dbReference type="OrthoDB" id="6339427at2759"/>
<keyword evidence="4 6" id="KW-1133">Transmembrane helix</keyword>
<evidence type="ECO:0000313" key="9">
    <source>
        <dbReference type="Proteomes" id="UP000187406"/>
    </source>
</evidence>
<evidence type="ECO:0000256" key="2">
    <source>
        <dbReference type="ARBA" id="ARBA00022448"/>
    </source>
</evidence>
<keyword evidence="2" id="KW-0813">Transport</keyword>
<evidence type="ECO:0000256" key="4">
    <source>
        <dbReference type="ARBA" id="ARBA00022989"/>
    </source>
</evidence>
<protein>
    <submittedName>
        <fullName evidence="8">Sugar_tr domain-containing protein</fullName>
    </submittedName>
</protein>
<evidence type="ECO:0000256" key="3">
    <source>
        <dbReference type="ARBA" id="ARBA00022692"/>
    </source>
</evidence>
<feature type="transmembrane region" description="Helical" evidence="6">
    <location>
        <begin position="41"/>
        <end position="66"/>
    </location>
</feature>
<keyword evidence="9" id="KW-1185">Reference proteome</keyword>
<comment type="subcellular location">
    <subcellularLocation>
        <location evidence="1">Membrane</location>
        <topology evidence="1">Multi-pass membrane protein</topology>
    </subcellularLocation>
</comment>
<dbReference type="STRING" id="3775.A0A1Q3D2J3"/>
<evidence type="ECO:0000259" key="7">
    <source>
        <dbReference type="PROSITE" id="PS50850"/>
    </source>
</evidence>
<dbReference type="InterPro" id="IPR020846">
    <property type="entry name" value="MFS_dom"/>
</dbReference>
<keyword evidence="5 6" id="KW-0472">Membrane</keyword>
<dbReference type="AlphaFoldDB" id="A0A1Q3D2J3"/>
<dbReference type="Gene3D" id="1.20.1250.20">
    <property type="entry name" value="MFS general substrate transporter like domains"/>
    <property type="match status" value="1"/>
</dbReference>
<dbReference type="Pfam" id="PF00083">
    <property type="entry name" value="Sugar_tr"/>
    <property type="match status" value="1"/>
</dbReference>
<sequence>WVLSSEIFPLRLRVHASALAAVGSRVSNGVVAMPFLAVSNAITVGGTFFVFAVISALSVAFVLTCVPETKGKSLEQIEKLFQSDKEWQRWEVELGDAERLVLKE</sequence>
<organism evidence="8 9">
    <name type="scientific">Cephalotus follicularis</name>
    <name type="common">Albany pitcher plant</name>
    <dbReference type="NCBI Taxonomy" id="3775"/>
    <lineage>
        <taxon>Eukaryota</taxon>
        <taxon>Viridiplantae</taxon>
        <taxon>Streptophyta</taxon>
        <taxon>Embryophyta</taxon>
        <taxon>Tracheophyta</taxon>
        <taxon>Spermatophyta</taxon>
        <taxon>Magnoliopsida</taxon>
        <taxon>eudicotyledons</taxon>
        <taxon>Gunneridae</taxon>
        <taxon>Pentapetalae</taxon>
        <taxon>rosids</taxon>
        <taxon>fabids</taxon>
        <taxon>Oxalidales</taxon>
        <taxon>Cephalotaceae</taxon>
        <taxon>Cephalotus</taxon>
    </lineage>
</organism>
<dbReference type="GO" id="GO:0022857">
    <property type="term" value="F:transmembrane transporter activity"/>
    <property type="evidence" value="ECO:0007669"/>
    <property type="project" value="InterPro"/>
</dbReference>
<feature type="non-terminal residue" evidence="8">
    <location>
        <position position="1"/>
    </location>
</feature>
<dbReference type="GO" id="GO:0016020">
    <property type="term" value="C:membrane"/>
    <property type="evidence" value="ECO:0007669"/>
    <property type="project" value="UniProtKB-SubCell"/>
</dbReference>